<dbReference type="OrthoDB" id="9813261at2"/>
<comment type="subcellular location">
    <subcellularLocation>
        <location evidence="12">Cytoplasm</location>
    </subcellularLocation>
</comment>
<dbReference type="UniPathway" id="UPA00219"/>
<keyword evidence="11 12" id="KW-0961">Cell wall biogenesis/degradation</keyword>
<dbReference type="PROSITE" id="PS00844">
    <property type="entry name" value="DALA_DALA_LIGASE_2"/>
    <property type="match status" value="1"/>
</dbReference>
<comment type="caution">
    <text evidence="17">The sequence shown here is derived from an EMBL/GenBank/DDBJ whole genome shotgun (WGS) entry which is preliminary data.</text>
</comment>
<dbReference type="PANTHER" id="PTHR23132:SF25">
    <property type="entry name" value="D-ALANINE--D-ALANINE LIGASE A"/>
    <property type="match status" value="1"/>
</dbReference>
<evidence type="ECO:0000259" key="16">
    <source>
        <dbReference type="PROSITE" id="PS50975"/>
    </source>
</evidence>
<evidence type="ECO:0000256" key="10">
    <source>
        <dbReference type="ARBA" id="ARBA00023211"/>
    </source>
</evidence>
<evidence type="ECO:0000256" key="7">
    <source>
        <dbReference type="ARBA" id="ARBA00022842"/>
    </source>
</evidence>
<dbReference type="SUPFAM" id="SSF56059">
    <property type="entry name" value="Glutathione synthetase ATP-binding domain-like"/>
    <property type="match status" value="1"/>
</dbReference>
<dbReference type="PIRSF" id="PIRSF039102">
    <property type="entry name" value="Ddl/VanB"/>
    <property type="match status" value="1"/>
</dbReference>
<evidence type="ECO:0000256" key="2">
    <source>
        <dbReference type="ARBA" id="ARBA00010871"/>
    </source>
</evidence>
<evidence type="ECO:0000256" key="6">
    <source>
        <dbReference type="ARBA" id="ARBA00022840"/>
    </source>
</evidence>
<dbReference type="EMBL" id="VFOZ01000001">
    <property type="protein sequence ID" value="TQL97449.1"/>
    <property type="molecule type" value="Genomic_DNA"/>
</dbReference>
<dbReference type="InterPro" id="IPR005905">
    <property type="entry name" value="D_ala_D_ala"/>
</dbReference>
<protein>
    <recommendedName>
        <fullName evidence="12">D-alanine--D-alanine ligase</fullName>
        <ecNumber evidence="12">6.3.2.4</ecNumber>
    </recommendedName>
    <alternativeName>
        <fullName evidence="12">D-Ala-D-Ala ligase</fullName>
    </alternativeName>
    <alternativeName>
        <fullName evidence="12">D-alanylalanine synthetase</fullName>
    </alternativeName>
</protein>
<keyword evidence="7 14" id="KW-0460">Magnesium</keyword>
<dbReference type="InterPro" id="IPR011761">
    <property type="entry name" value="ATP-grasp"/>
</dbReference>
<dbReference type="InterPro" id="IPR011095">
    <property type="entry name" value="Dala_Dala_lig_C"/>
</dbReference>
<dbReference type="PANTHER" id="PTHR23132">
    <property type="entry name" value="D-ALANINE--D-ALANINE LIGASE"/>
    <property type="match status" value="1"/>
</dbReference>
<dbReference type="HAMAP" id="MF_00047">
    <property type="entry name" value="Dala_Dala_lig"/>
    <property type="match status" value="1"/>
</dbReference>
<evidence type="ECO:0000256" key="3">
    <source>
        <dbReference type="ARBA" id="ARBA00022598"/>
    </source>
</evidence>
<dbReference type="GO" id="GO:0005524">
    <property type="term" value="F:ATP binding"/>
    <property type="evidence" value="ECO:0007669"/>
    <property type="project" value="UniProtKB-UniRule"/>
</dbReference>
<dbReference type="RefSeq" id="WP_141956184.1">
    <property type="nucleotide sequence ID" value="NZ_VFOZ01000001.1"/>
</dbReference>
<comment type="cofactor">
    <cofactor evidence="14">
        <name>Mg(2+)</name>
        <dbReference type="ChEBI" id="CHEBI:18420"/>
    </cofactor>
    <cofactor evidence="14">
        <name>Mn(2+)</name>
        <dbReference type="ChEBI" id="CHEBI:29035"/>
    </cofactor>
    <text evidence="14">Binds 2 magnesium or manganese ions per subunit.</text>
</comment>
<dbReference type="Pfam" id="PF01820">
    <property type="entry name" value="Dala_Dala_lig_N"/>
    <property type="match status" value="1"/>
</dbReference>
<dbReference type="NCBIfam" id="TIGR01205">
    <property type="entry name" value="D_ala_D_alaTIGR"/>
    <property type="match status" value="1"/>
</dbReference>
<sequence length="369" mass="39855">MPEQPIRVGVVFGGPSAEGDVSAASALSVVRGLRPDLYTPVVIGVAKDGRWVLVPPETVREHVARESSGPAIKDGFVVEGTEVELRRGGLLISPDAPDAPLAQIDVVFPAMHGPYGEDGVLQGFLEALDVPYAGCGVLASSVSMDKVAMRRAFAAEGVPVTPGVWFTERRWREHDDPAKLVGDLRWPLFVKPSNMGSSIGIARVTDAGELVRAVEDAFRYDEVVLVEQGITARELQVAVLGDSEEPAASLPSEFKSGGWSDYEQKYLSTADVTTCPAELPPAVTERVRELSLLAFHAVGGYGLARVDFFYDEGAQELYVGEINTMPGFTARSLYARAWAASGVSYEEILVRLLDLAFARYERKSRRATA</sequence>
<dbReference type="AlphaFoldDB" id="A0A543CK37"/>
<evidence type="ECO:0000256" key="1">
    <source>
        <dbReference type="ARBA" id="ARBA00001936"/>
    </source>
</evidence>
<evidence type="ECO:0000256" key="9">
    <source>
        <dbReference type="ARBA" id="ARBA00022984"/>
    </source>
</evidence>
<dbReference type="Gene3D" id="3.30.1490.20">
    <property type="entry name" value="ATP-grasp fold, A domain"/>
    <property type="match status" value="1"/>
</dbReference>
<keyword evidence="8 12" id="KW-0133">Cell shape</keyword>
<dbReference type="GO" id="GO:0008360">
    <property type="term" value="P:regulation of cell shape"/>
    <property type="evidence" value="ECO:0007669"/>
    <property type="project" value="UniProtKB-KW"/>
</dbReference>
<evidence type="ECO:0000313" key="17">
    <source>
        <dbReference type="EMBL" id="TQL97449.1"/>
    </source>
</evidence>
<evidence type="ECO:0000256" key="12">
    <source>
        <dbReference type="HAMAP-Rule" id="MF_00047"/>
    </source>
</evidence>
<keyword evidence="3 12" id="KW-0436">Ligase</keyword>
<feature type="domain" description="ATP-grasp" evidence="16">
    <location>
        <begin position="150"/>
        <end position="354"/>
    </location>
</feature>
<dbReference type="Gene3D" id="3.30.470.20">
    <property type="entry name" value="ATP-grasp fold, B domain"/>
    <property type="match status" value="1"/>
</dbReference>
<accession>A0A543CK37</accession>
<feature type="binding site" evidence="14">
    <location>
        <position position="321"/>
    </location>
    <ligand>
        <name>Mg(2+)</name>
        <dbReference type="ChEBI" id="CHEBI:18420"/>
        <label>2</label>
    </ligand>
</feature>
<feature type="active site" evidence="13">
    <location>
        <position position="332"/>
    </location>
</feature>
<evidence type="ECO:0000256" key="15">
    <source>
        <dbReference type="PROSITE-ProRule" id="PRU00409"/>
    </source>
</evidence>
<evidence type="ECO:0000256" key="8">
    <source>
        <dbReference type="ARBA" id="ARBA00022960"/>
    </source>
</evidence>
<comment type="catalytic activity">
    <reaction evidence="12">
        <text>2 D-alanine + ATP = D-alanyl-D-alanine + ADP + phosphate + H(+)</text>
        <dbReference type="Rhea" id="RHEA:11224"/>
        <dbReference type="ChEBI" id="CHEBI:15378"/>
        <dbReference type="ChEBI" id="CHEBI:30616"/>
        <dbReference type="ChEBI" id="CHEBI:43474"/>
        <dbReference type="ChEBI" id="CHEBI:57416"/>
        <dbReference type="ChEBI" id="CHEBI:57822"/>
        <dbReference type="ChEBI" id="CHEBI:456216"/>
        <dbReference type="EC" id="6.3.2.4"/>
    </reaction>
</comment>
<dbReference type="PROSITE" id="PS50975">
    <property type="entry name" value="ATP_GRASP"/>
    <property type="match status" value="1"/>
</dbReference>
<comment type="cofactor">
    <cofactor evidence="1">
        <name>Mn(2+)</name>
        <dbReference type="ChEBI" id="CHEBI:29035"/>
    </cofactor>
</comment>
<evidence type="ECO:0000256" key="14">
    <source>
        <dbReference type="PIRSR" id="PIRSR039102-3"/>
    </source>
</evidence>
<dbReference type="InterPro" id="IPR016185">
    <property type="entry name" value="PreATP-grasp_dom_sf"/>
</dbReference>
<dbReference type="InterPro" id="IPR013815">
    <property type="entry name" value="ATP_grasp_subdomain_1"/>
</dbReference>
<comment type="similarity">
    <text evidence="2 12">Belongs to the D-alanine--D-alanine ligase family.</text>
</comment>
<dbReference type="SUPFAM" id="SSF52440">
    <property type="entry name" value="PreATP-grasp domain"/>
    <property type="match status" value="1"/>
</dbReference>
<dbReference type="GO" id="GO:0071555">
    <property type="term" value="P:cell wall organization"/>
    <property type="evidence" value="ECO:0007669"/>
    <property type="project" value="UniProtKB-KW"/>
</dbReference>
<dbReference type="EC" id="6.3.2.4" evidence="12"/>
<evidence type="ECO:0000256" key="4">
    <source>
        <dbReference type="ARBA" id="ARBA00022723"/>
    </source>
</evidence>
<feature type="binding site" evidence="14">
    <location>
        <position position="307"/>
    </location>
    <ligand>
        <name>Mg(2+)</name>
        <dbReference type="ChEBI" id="CHEBI:18420"/>
        <label>1</label>
    </ligand>
</feature>
<dbReference type="Pfam" id="PF07478">
    <property type="entry name" value="Dala_Dala_lig_C"/>
    <property type="match status" value="1"/>
</dbReference>
<dbReference type="InterPro" id="IPR000291">
    <property type="entry name" value="D-Ala_lig_Van_CS"/>
</dbReference>
<feature type="binding site" evidence="14">
    <location>
        <position position="321"/>
    </location>
    <ligand>
        <name>Mg(2+)</name>
        <dbReference type="ChEBI" id="CHEBI:18420"/>
        <label>1</label>
    </ligand>
</feature>
<evidence type="ECO:0000256" key="11">
    <source>
        <dbReference type="ARBA" id="ARBA00023316"/>
    </source>
</evidence>
<evidence type="ECO:0000256" key="13">
    <source>
        <dbReference type="PIRSR" id="PIRSR039102-1"/>
    </source>
</evidence>
<keyword evidence="5 15" id="KW-0547">Nucleotide-binding</keyword>
<keyword evidence="18" id="KW-1185">Reference proteome</keyword>
<gene>
    <name evidence="12" type="primary">ddl</name>
    <name evidence="17" type="ORF">FB559_3037</name>
</gene>
<dbReference type="Gene3D" id="3.40.50.20">
    <property type="match status" value="1"/>
</dbReference>
<evidence type="ECO:0000313" key="18">
    <source>
        <dbReference type="Proteomes" id="UP000316096"/>
    </source>
</evidence>
<dbReference type="PROSITE" id="PS00843">
    <property type="entry name" value="DALA_DALA_LIGASE_1"/>
    <property type="match status" value="1"/>
</dbReference>
<comment type="pathway">
    <text evidence="12">Cell wall biogenesis; peptidoglycan biosynthesis.</text>
</comment>
<proteinExistence type="inferred from homology"/>
<organism evidence="17 18">
    <name type="scientific">Actinoallomurus bryophytorum</name>
    <dbReference type="NCBI Taxonomy" id="1490222"/>
    <lineage>
        <taxon>Bacteria</taxon>
        <taxon>Bacillati</taxon>
        <taxon>Actinomycetota</taxon>
        <taxon>Actinomycetes</taxon>
        <taxon>Streptosporangiales</taxon>
        <taxon>Thermomonosporaceae</taxon>
        <taxon>Actinoallomurus</taxon>
    </lineage>
</organism>
<name>A0A543CK37_9ACTN</name>
<dbReference type="GO" id="GO:0046872">
    <property type="term" value="F:metal ion binding"/>
    <property type="evidence" value="ECO:0007669"/>
    <property type="project" value="UniProtKB-KW"/>
</dbReference>
<dbReference type="NCBIfam" id="NF002528">
    <property type="entry name" value="PRK01966.1-4"/>
    <property type="match status" value="1"/>
</dbReference>
<evidence type="ECO:0000256" key="5">
    <source>
        <dbReference type="ARBA" id="ARBA00022741"/>
    </source>
</evidence>
<feature type="binding site" evidence="14">
    <location>
        <position position="323"/>
    </location>
    <ligand>
        <name>Mg(2+)</name>
        <dbReference type="ChEBI" id="CHEBI:18420"/>
        <label>2</label>
    </ligand>
</feature>
<keyword evidence="6 15" id="KW-0067">ATP-binding</keyword>
<feature type="active site" evidence="13">
    <location>
        <position position="18"/>
    </location>
</feature>
<dbReference type="Proteomes" id="UP000316096">
    <property type="component" value="Unassembled WGS sequence"/>
</dbReference>
<dbReference type="GO" id="GO:0005829">
    <property type="term" value="C:cytosol"/>
    <property type="evidence" value="ECO:0007669"/>
    <property type="project" value="TreeGrafter"/>
</dbReference>
<feature type="active site" evidence="13">
    <location>
        <position position="197"/>
    </location>
</feature>
<keyword evidence="12" id="KW-0963">Cytoplasm</keyword>
<dbReference type="GO" id="GO:0009252">
    <property type="term" value="P:peptidoglycan biosynthetic process"/>
    <property type="evidence" value="ECO:0007669"/>
    <property type="project" value="UniProtKB-UniRule"/>
</dbReference>
<reference evidence="17 18" key="1">
    <citation type="submission" date="2019-06" db="EMBL/GenBank/DDBJ databases">
        <title>Sequencing the genomes of 1000 actinobacteria strains.</title>
        <authorList>
            <person name="Klenk H.-P."/>
        </authorList>
    </citation>
    <scope>NUCLEOTIDE SEQUENCE [LARGE SCALE GENOMIC DNA]</scope>
    <source>
        <strain evidence="17 18">DSM 102200</strain>
    </source>
</reference>
<keyword evidence="4 14" id="KW-0479">Metal-binding</keyword>
<keyword evidence="9 12" id="KW-0573">Peptidoglycan synthesis</keyword>
<dbReference type="InterPro" id="IPR011127">
    <property type="entry name" value="Dala_Dala_lig_N"/>
</dbReference>
<comment type="function">
    <text evidence="12">Cell wall formation.</text>
</comment>
<dbReference type="GO" id="GO:0008716">
    <property type="term" value="F:D-alanine-D-alanine ligase activity"/>
    <property type="evidence" value="ECO:0007669"/>
    <property type="project" value="UniProtKB-UniRule"/>
</dbReference>
<keyword evidence="10 14" id="KW-0464">Manganese</keyword>